<name>H1VJP7_COLHI</name>
<sequence>ADLREPFVADNVRMSANYGENLVFKIEACQITSWLQWILQDSGIIHLSDEGAASTG</sequence>
<gene>
    <name evidence="1" type="ORF">CH063_11015</name>
</gene>
<organism evidence="1 2">
    <name type="scientific">Colletotrichum higginsianum (strain IMI 349063)</name>
    <name type="common">Crucifer anthracnose fungus</name>
    <dbReference type="NCBI Taxonomy" id="759273"/>
    <lineage>
        <taxon>Eukaryota</taxon>
        <taxon>Fungi</taxon>
        <taxon>Dikarya</taxon>
        <taxon>Ascomycota</taxon>
        <taxon>Pezizomycotina</taxon>
        <taxon>Sordariomycetes</taxon>
        <taxon>Hypocreomycetidae</taxon>
        <taxon>Glomerellales</taxon>
        <taxon>Glomerellaceae</taxon>
        <taxon>Colletotrichum</taxon>
        <taxon>Colletotrichum destructivum species complex</taxon>
    </lineage>
</organism>
<evidence type="ECO:0000313" key="1">
    <source>
        <dbReference type="EMBL" id="CCF40450.1"/>
    </source>
</evidence>
<protein>
    <submittedName>
        <fullName evidence="1">Uncharacterized protein</fullName>
    </submittedName>
</protein>
<dbReference type="HOGENOM" id="CLU_3019816_0_0_1"/>
<dbReference type="AlphaFoldDB" id="H1VJP7"/>
<evidence type="ECO:0000313" key="2">
    <source>
        <dbReference type="Proteomes" id="UP000007174"/>
    </source>
</evidence>
<feature type="non-terminal residue" evidence="1">
    <location>
        <position position="1"/>
    </location>
</feature>
<accession>H1VJP7</accession>
<dbReference type="Proteomes" id="UP000007174">
    <property type="component" value="Unassembled WGS sequence"/>
</dbReference>
<dbReference type="EMBL" id="CACQ02004091">
    <property type="protein sequence ID" value="CCF40450.1"/>
    <property type="molecule type" value="Genomic_DNA"/>
</dbReference>
<reference evidence="2" key="1">
    <citation type="journal article" date="2012" name="Nat. Genet.">
        <title>Lifestyle transitions in plant pathogenic Colletotrichum fungi deciphered by genome and transcriptome analyses.</title>
        <authorList>
            <person name="O'Connell R.J."/>
            <person name="Thon M.R."/>
            <person name="Hacquard S."/>
            <person name="Amyotte S.G."/>
            <person name="Kleemann J."/>
            <person name="Torres M.F."/>
            <person name="Damm U."/>
            <person name="Buiate E.A."/>
            <person name="Epstein L."/>
            <person name="Alkan N."/>
            <person name="Altmueller J."/>
            <person name="Alvarado-Balderrama L."/>
            <person name="Bauser C.A."/>
            <person name="Becker C."/>
            <person name="Birren B.W."/>
            <person name="Chen Z."/>
            <person name="Choi J."/>
            <person name="Crouch J.A."/>
            <person name="Duvick J.P."/>
            <person name="Farman M.A."/>
            <person name="Gan P."/>
            <person name="Heiman D."/>
            <person name="Henrissat B."/>
            <person name="Howard R.J."/>
            <person name="Kabbage M."/>
            <person name="Koch C."/>
            <person name="Kracher B."/>
            <person name="Kubo Y."/>
            <person name="Law A.D."/>
            <person name="Lebrun M.-H."/>
            <person name="Lee Y.-H."/>
            <person name="Miyara I."/>
            <person name="Moore N."/>
            <person name="Neumann U."/>
            <person name="Nordstroem K."/>
            <person name="Panaccione D.G."/>
            <person name="Panstruga R."/>
            <person name="Place M."/>
            <person name="Proctor R.H."/>
            <person name="Prusky D."/>
            <person name="Rech G."/>
            <person name="Reinhardt R."/>
            <person name="Rollins J.A."/>
            <person name="Rounsley S."/>
            <person name="Schardl C.L."/>
            <person name="Schwartz D.C."/>
            <person name="Shenoy N."/>
            <person name="Shirasu K."/>
            <person name="Sikhakolli U.R."/>
            <person name="Stueber K."/>
            <person name="Sukno S.A."/>
            <person name="Sweigard J.A."/>
            <person name="Takano Y."/>
            <person name="Takahara H."/>
            <person name="Trail F."/>
            <person name="van der Does H.C."/>
            <person name="Voll L.M."/>
            <person name="Will I."/>
            <person name="Young S."/>
            <person name="Zeng Q."/>
            <person name="Zhang J."/>
            <person name="Zhou S."/>
            <person name="Dickman M.B."/>
            <person name="Schulze-Lefert P."/>
            <person name="Ver Loren van Themaat E."/>
            <person name="Ma L.-J."/>
            <person name="Vaillancourt L.J."/>
        </authorList>
    </citation>
    <scope>NUCLEOTIDE SEQUENCE [LARGE SCALE GENOMIC DNA]</scope>
    <source>
        <strain evidence="2">IMI 349063</strain>
    </source>
</reference>
<proteinExistence type="predicted"/>